<evidence type="ECO:0000256" key="3">
    <source>
        <dbReference type="ARBA" id="ARBA00023274"/>
    </source>
</evidence>
<comment type="similarity">
    <text evidence="1">Belongs to the universal ribosomal protein uL16 family.</text>
</comment>
<evidence type="ECO:0000256" key="1">
    <source>
        <dbReference type="ARBA" id="ARBA00008931"/>
    </source>
</evidence>
<gene>
    <name evidence="5" type="primary">rpl10e</name>
    <name evidence="5" type="ORF">LC1Nh_1146</name>
</gene>
<reference evidence="6" key="1">
    <citation type="submission" date="2019-05" db="EMBL/GenBank/DDBJ databases">
        <title>Candidatus Nanohalobium constans, a novel model system to study the DPANN nano-sized archaea: genomic and physiological characterization of a nanoarchaeon co-cultured with its chitinotrophic host.</title>
        <authorList>
            <person name="La Cono V."/>
            <person name="Arcadi E."/>
            <person name="Crisafi F."/>
            <person name="Denaro R."/>
            <person name="La Spada G."/>
            <person name="Messina E."/>
            <person name="Smedile F."/>
            <person name="Toshchakov S.V."/>
            <person name="Shevchenko M.A."/>
            <person name="Golyshin P.N."/>
            <person name="Golyshina O.V."/>
            <person name="Ferrer M."/>
            <person name="Rohde M."/>
            <person name="Mushegian A."/>
            <person name="Sorokin D.Y."/>
            <person name="Giuliano L."/>
            <person name="Yakimov M.M."/>
        </authorList>
    </citation>
    <scope>NUCLEOTIDE SEQUENCE [LARGE SCALE GENOMIC DNA]</scope>
    <source>
        <strain evidence="6">LC1Nh</strain>
    </source>
</reference>
<accession>A0A5Q0UH65</accession>
<dbReference type="Pfam" id="PF00252">
    <property type="entry name" value="Ribosomal_L16"/>
    <property type="match status" value="1"/>
</dbReference>
<dbReference type="Gene3D" id="3.90.1170.10">
    <property type="entry name" value="Ribosomal protein L10e/L16"/>
    <property type="match status" value="1"/>
</dbReference>
<feature type="compositionally biased region" description="Basic and acidic residues" evidence="4">
    <location>
        <begin position="1"/>
        <end position="10"/>
    </location>
</feature>
<evidence type="ECO:0000313" key="6">
    <source>
        <dbReference type="Proteomes" id="UP000377803"/>
    </source>
</evidence>
<sequence>MGDRPARIYREQPSQPYTRQSQKKSDNFIKGAPAPRVTQYDMGVKNGDFEKTVKLVVEEDVNIRSEALEAGRIAITSHLNKVMDPEEDYFAKILPYPHHVLRYHPLAGVAQADRYYEGMRKPFGRPIGRSAIIDEGQKVYKIDVDEGDVQEARRALERATHKMPVKCRVKLDQ</sequence>
<dbReference type="GeneID" id="42365544"/>
<dbReference type="PIRSF" id="PIRSF005590">
    <property type="entry name" value="Ribosomal_L10"/>
    <property type="match status" value="1"/>
</dbReference>
<dbReference type="InterPro" id="IPR001197">
    <property type="entry name" value="Ribosomal_uL16_euk_arch"/>
</dbReference>
<keyword evidence="3" id="KW-0687">Ribonucleoprotein</keyword>
<dbReference type="InterPro" id="IPR036920">
    <property type="entry name" value="Ribosomal_uL16_sf"/>
</dbReference>
<dbReference type="AlphaFoldDB" id="A0A5Q0UH65"/>
<dbReference type="NCBIfam" id="NF003239">
    <property type="entry name" value="PRK04199.1-4"/>
    <property type="match status" value="1"/>
</dbReference>
<dbReference type="KEGG" id="ncon:LC1Nh_1146"/>
<feature type="region of interest" description="Disordered" evidence="4">
    <location>
        <begin position="1"/>
        <end position="32"/>
    </location>
</feature>
<dbReference type="EMBL" id="CP040089">
    <property type="protein sequence ID" value="QGA81013.1"/>
    <property type="molecule type" value="Genomic_DNA"/>
</dbReference>
<dbReference type="GO" id="GO:0005840">
    <property type="term" value="C:ribosome"/>
    <property type="evidence" value="ECO:0007669"/>
    <property type="project" value="UniProtKB-KW"/>
</dbReference>
<dbReference type="InterPro" id="IPR047873">
    <property type="entry name" value="Ribosomal_uL16"/>
</dbReference>
<dbReference type="RefSeq" id="WP_217907035.1">
    <property type="nucleotide sequence ID" value="NZ_CP040089.1"/>
</dbReference>
<dbReference type="PANTHER" id="PTHR11726">
    <property type="entry name" value="60S RIBOSOMAL PROTEIN L10"/>
    <property type="match status" value="1"/>
</dbReference>
<dbReference type="OrthoDB" id="30538at2157"/>
<dbReference type="GO" id="GO:0006412">
    <property type="term" value="P:translation"/>
    <property type="evidence" value="ECO:0007669"/>
    <property type="project" value="InterPro"/>
</dbReference>
<organism evidence="5 6">
    <name type="scientific">Candidatus Nanohalobium constans</name>
    <dbReference type="NCBI Taxonomy" id="2565781"/>
    <lineage>
        <taxon>Archaea</taxon>
        <taxon>Candidatus Nanohalarchaeota</taxon>
        <taxon>Candidatus Nanohalobia</taxon>
        <taxon>Candidatus Nanohalobiales</taxon>
        <taxon>Candidatus Nanohalobiaceae</taxon>
        <taxon>Candidatus Nanohalobium</taxon>
    </lineage>
</organism>
<name>A0A5Q0UH65_9ARCH</name>
<evidence type="ECO:0000256" key="2">
    <source>
        <dbReference type="ARBA" id="ARBA00022980"/>
    </source>
</evidence>
<keyword evidence="2 5" id="KW-0689">Ribosomal protein</keyword>
<evidence type="ECO:0000313" key="5">
    <source>
        <dbReference type="EMBL" id="QGA81013.1"/>
    </source>
</evidence>
<dbReference type="GO" id="GO:0003735">
    <property type="term" value="F:structural constituent of ribosome"/>
    <property type="evidence" value="ECO:0007669"/>
    <property type="project" value="InterPro"/>
</dbReference>
<dbReference type="GO" id="GO:1990904">
    <property type="term" value="C:ribonucleoprotein complex"/>
    <property type="evidence" value="ECO:0007669"/>
    <property type="project" value="UniProtKB-KW"/>
</dbReference>
<evidence type="ECO:0000256" key="4">
    <source>
        <dbReference type="SAM" id="MobiDB-lite"/>
    </source>
</evidence>
<dbReference type="SUPFAM" id="SSF54686">
    <property type="entry name" value="Ribosomal protein L16p/L10e"/>
    <property type="match status" value="1"/>
</dbReference>
<proteinExistence type="inferred from homology"/>
<dbReference type="Proteomes" id="UP000377803">
    <property type="component" value="Chromosome"/>
</dbReference>
<protein>
    <submittedName>
        <fullName evidence="5">50S ribosomal protein L10e</fullName>
    </submittedName>
</protein>
<keyword evidence="6" id="KW-1185">Reference proteome</keyword>